<dbReference type="GO" id="GO:0016740">
    <property type="term" value="F:transferase activity"/>
    <property type="evidence" value="ECO:0007669"/>
    <property type="project" value="UniProtKB-KW"/>
</dbReference>
<evidence type="ECO:0000313" key="1">
    <source>
        <dbReference type="EMBL" id="KAB1222672.1"/>
    </source>
</evidence>
<accession>A0A6A1WBM2</accession>
<keyword evidence="1" id="KW-0808">Transferase</keyword>
<dbReference type="AlphaFoldDB" id="A0A6A1WBM2"/>
<protein>
    <submittedName>
        <fullName evidence="1">Omega-hydroxypalmitate O-feruloyl transferase</fullName>
    </submittedName>
</protein>
<evidence type="ECO:0000313" key="2">
    <source>
        <dbReference type="Proteomes" id="UP000516437"/>
    </source>
</evidence>
<dbReference type="Gene3D" id="3.30.559.10">
    <property type="entry name" value="Chloramphenicol acetyltransferase-like domain"/>
    <property type="match status" value="1"/>
</dbReference>
<reference evidence="1 2" key="1">
    <citation type="journal article" date="2019" name="Plant Biotechnol. J.">
        <title>The red bayberry genome and genetic basis of sex determination.</title>
        <authorList>
            <person name="Jia H.M."/>
            <person name="Jia H.J."/>
            <person name="Cai Q.L."/>
            <person name="Wang Y."/>
            <person name="Zhao H.B."/>
            <person name="Yang W.F."/>
            <person name="Wang G.Y."/>
            <person name="Li Y.H."/>
            <person name="Zhan D.L."/>
            <person name="Shen Y.T."/>
            <person name="Niu Q.F."/>
            <person name="Chang L."/>
            <person name="Qiu J."/>
            <person name="Zhao L."/>
            <person name="Xie H.B."/>
            <person name="Fu W.Y."/>
            <person name="Jin J."/>
            <person name="Li X.W."/>
            <person name="Jiao Y."/>
            <person name="Zhou C.C."/>
            <person name="Tu T."/>
            <person name="Chai C.Y."/>
            <person name="Gao J.L."/>
            <person name="Fan L.J."/>
            <person name="van de Weg E."/>
            <person name="Wang J.Y."/>
            <person name="Gao Z.S."/>
        </authorList>
    </citation>
    <scope>NUCLEOTIDE SEQUENCE [LARGE SCALE GENOMIC DNA]</scope>
    <source>
        <tissue evidence="1">Leaves</tissue>
    </source>
</reference>
<proteinExistence type="predicted"/>
<comment type="caution">
    <text evidence="1">The sequence shown here is derived from an EMBL/GenBank/DDBJ whole genome shotgun (WGS) entry which is preliminary data.</text>
</comment>
<dbReference type="Proteomes" id="UP000516437">
    <property type="component" value="Chromosome 2"/>
</dbReference>
<dbReference type="InterPro" id="IPR023213">
    <property type="entry name" value="CAT-like_dom_sf"/>
</dbReference>
<keyword evidence="2" id="KW-1185">Reference proteome</keyword>
<dbReference type="EMBL" id="RXIC02000020">
    <property type="protein sequence ID" value="KAB1222672.1"/>
    <property type="molecule type" value="Genomic_DNA"/>
</dbReference>
<dbReference type="OrthoDB" id="1744381at2759"/>
<organism evidence="1 2">
    <name type="scientific">Morella rubra</name>
    <name type="common">Chinese bayberry</name>
    <dbReference type="NCBI Taxonomy" id="262757"/>
    <lineage>
        <taxon>Eukaryota</taxon>
        <taxon>Viridiplantae</taxon>
        <taxon>Streptophyta</taxon>
        <taxon>Embryophyta</taxon>
        <taxon>Tracheophyta</taxon>
        <taxon>Spermatophyta</taxon>
        <taxon>Magnoliopsida</taxon>
        <taxon>eudicotyledons</taxon>
        <taxon>Gunneridae</taxon>
        <taxon>Pentapetalae</taxon>
        <taxon>rosids</taxon>
        <taxon>fabids</taxon>
        <taxon>Fagales</taxon>
        <taxon>Myricaceae</taxon>
        <taxon>Morella</taxon>
    </lineage>
</organism>
<sequence>MAPRWVTEKRLRISVRTSVLAANTQLGGKLVVDCTGEGAVFVAAEANCAIEAIGDITTSTVVTLGKLVYDSPSAERVIEIHPLVNQGRGSVPFGSSSPCAAQATQSRACLWQPPLDQMMARLAIKANPCHAFLTPTAGHLS</sequence>
<name>A0A6A1WBM2_9ROSI</name>
<gene>
    <name evidence="1" type="ORF">CJ030_MR2G007429</name>
</gene>